<reference evidence="2" key="1">
    <citation type="submission" date="2022-11" db="UniProtKB">
        <authorList>
            <consortium name="WormBaseParasite"/>
        </authorList>
    </citation>
    <scope>IDENTIFICATION</scope>
</reference>
<protein>
    <submittedName>
        <fullName evidence="2">Uncharacterized protein</fullName>
    </submittedName>
</protein>
<proteinExistence type="predicted"/>
<accession>A0A915JI64</accession>
<name>A0A915JI64_ROMCU</name>
<dbReference type="Proteomes" id="UP000887565">
    <property type="component" value="Unplaced"/>
</dbReference>
<evidence type="ECO:0000313" key="2">
    <source>
        <dbReference type="WBParaSite" id="nRc.2.0.1.t25830-RA"/>
    </source>
</evidence>
<dbReference type="AlphaFoldDB" id="A0A915JI64"/>
<dbReference type="WBParaSite" id="nRc.2.0.1.t25830-RA">
    <property type="protein sequence ID" value="nRc.2.0.1.t25830-RA"/>
    <property type="gene ID" value="nRc.2.0.1.g25830"/>
</dbReference>
<evidence type="ECO:0000313" key="1">
    <source>
        <dbReference type="Proteomes" id="UP000887565"/>
    </source>
</evidence>
<keyword evidence="1" id="KW-1185">Reference proteome</keyword>
<sequence length="102" mass="11810">MFVDFDRAMAVVVPVQLYVFSRIPIYESTTNHEEVNLSSIRRNNTQCSRFCSKCSRCSSESIWYALLRAHFFLISFAYALTRAIEYALTHAIAYALSLAWRV</sequence>
<organism evidence="1 2">
    <name type="scientific">Romanomermis culicivorax</name>
    <name type="common">Nematode worm</name>
    <dbReference type="NCBI Taxonomy" id="13658"/>
    <lineage>
        <taxon>Eukaryota</taxon>
        <taxon>Metazoa</taxon>
        <taxon>Ecdysozoa</taxon>
        <taxon>Nematoda</taxon>
        <taxon>Enoplea</taxon>
        <taxon>Dorylaimia</taxon>
        <taxon>Mermithida</taxon>
        <taxon>Mermithoidea</taxon>
        <taxon>Mermithidae</taxon>
        <taxon>Romanomermis</taxon>
    </lineage>
</organism>